<proteinExistence type="predicted"/>
<dbReference type="RefSeq" id="WP_029428417.1">
    <property type="nucleotide sequence ID" value="NZ_CP012801.1"/>
</dbReference>
<dbReference type="KEGG" id="bcel:BcellWH2_01113"/>
<evidence type="ECO:0000259" key="2">
    <source>
        <dbReference type="PROSITE" id="PS50943"/>
    </source>
</evidence>
<dbReference type="PATRIC" id="fig|246787.4.peg.1148"/>
<dbReference type="GO" id="GO:0003700">
    <property type="term" value="F:DNA-binding transcription factor activity"/>
    <property type="evidence" value="ECO:0007669"/>
    <property type="project" value="TreeGrafter"/>
</dbReference>
<dbReference type="GO" id="GO:0003677">
    <property type="term" value="F:DNA binding"/>
    <property type="evidence" value="ECO:0007669"/>
    <property type="project" value="UniProtKB-KW"/>
</dbReference>
<accession>A0A0P0G385</accession>
<organism evidence="3 4">
    <name type="scientific">Bacteroides cellulosilyticus</name>
    <dbReference type="NCBI Taxonomy" id="246787"/>
    <lineage>
        <taxon>Bacteria</taxon>
        <taxon>Pseudomonadati</taxon>
        <taxon>Bacteroidota</taxon>
        <taxon>Bacteroidia</taxon>
        <taxon>Bacteroidales</taxon>
        <taxon>Bacteroidaceae</taxon>
        <taxon>Bacteroides</taxon>
    </lineage>
</organism>
<dbReference type="EMBL" id="CP012801">
    <property type="protein sequence ID" value="ALJ58375.1"/>
    <property type="molecule type" value="Genomic_DNA"/>
</dbReference>
<dbReference type="InterPro" id="IPR001387">
    <property type="entry name" value="Cro/C1-type_HTH"/>
</dbReference>
<dbReference type="PANTHER" id="PTHR46797:SF1">
    <property type="entry name" value="METHYLPHOSPHONATE SYNTHASE"/>
    <property type="match status" value="1"/>
</dbReference>
<dbReference type="SUPFAM" id="SSF47413">
    <property type="entry name" value="lambda repressor-like DNA-binding domains"/>
    <property type="match status" value="1"/>
</dbReference>
<dbReference type="Proteomes" id="UP000061809">
    <property type="component" value="Chromosome"/>
</dbReference>
<keyword evidence="1" id="KW-0238">DNA-binding</keyword>
<dbReference type="CDD" id="cd00093">
    <property type="entry name" value="HTH_XRE"/>
    <property type="match status" value="1"/>
</dbReference>
<dbReference type="Pfam" id="PF01381">
    <property type="entry name" value="HTH_3"/>
    <property type="match status" value="1"/>
</dbReference>
<reference evidence="3 4" key="1">
    <citation type="journal article" date="2015" name="Science">
        <title>Genetic determinants of in vivo fitness and diet responsiveness in multiple human gut Bacteroides.</title>
        <authorList>
            <person name="Wu M."/>
            <person name="McNulty N.P."/>
            <person name="Rodionov D.A."/>
            <person name="Khoroshkin M.S."/>
            <person name="Griffin N.W."/>
            <person name="Cheng J."/>
            <person name="Latreille P."/>
            <person name="Kerstetter R.A."/>
            <person name="Terrapon N."/>
            <person name="Henrissat B."/>
            <person name="Osterman A.L."/>
            <person name="Gordon J.I."/>
        </authorList>
    </citation>
    <scope>NUCLEOTIDE SEQUENCE [LARGE SCALE GENOMIC DNA]</scope>
    <source>
        <strain evidence="3 4">WH2</strain>
    </source>
</reference>
<dbReference type="GO" id="GO:0005829">
    <property type="term" value="C:cytosol"/>
    <property type="evidence" value="ECO:0007669"/>
    <property type="project" value="TreeGrafter"/>
</dbReference>
<feature type="domain" description="HTH cro/C1-type" evidence="2">
    <location>
        <begin position="43"/>
        <end position="96"/>
    </location>
</feature>
<dbReference type="InterPro" id="IPR050807">
    <property type="entry name" value="TransReg_Diox_bact_type"/>
</dbReference>
<evidence type="ECO:0000313" key="3">
    <source>
        <dbReference type="EMBL" id="ALJ58375.1"/>
    </source>
</evidence>
<dbReference type="PROSITE" id="PS50943">
    <property type="entry name" value="HTH_CROC1"/>
    <property type="match status" value="1"/>
</dbReference>
<dbReference type="AlphaFoldDB" id="A0A0P0G385"/>
<sequence>METNNHQIVDYSAVLEKKFGKPGTEERAKFDEEAYAFYTSQILLDARKNARLTQEELAKRIGTNKSYISRIEKGITVPSVATFYRIVNALGLTVELTPAS</sequence>
<dbReference type="Gene3D" id="1.10.260.40">
    <property type="entry name" value="lambda repressor-like DNA-binding domains"/>
    <property type="match status" value="1"/>
</dbReference>
<evidence type="ECO:0000256" key="1">
    <source>
        <dbReference type="ARBA" id="ARBA00023125"/>
    </source>
</evidence>
<gene>
    <name evidence="3" type="ORF">BcellWH2_01113</name>
</gene>
<protein>
    <submittedName>
        <fullName evidence="3">Antitoxin HipB</fullName>
    </submittedName>
</protein>
<dbReference type="InterPro" id="IPR010982">
    <property type="entry name" value="Lambda_DNA-bd_dom_sf"/>
</dbReference>
<dbReference type="SMART" id="SM00530">
    <property type="entry name" value="HTH_XRE"/>
    <property type="match status" value="1"/>
</dbReference>
<name>A0A0P0G385_9BACE</name>
<evidence type="ECO:0000313" key="4">
    <source>
        <dbReference type="Proteomes" id="UP000061809"/>
    </source>
</evidence>
<dbReference type="PANTHER" id="PTHR46797">
    <property type="entry name" value="HTH-TYPE TRANSCRIPTIONAL REGULATOR"/>
    <property type="match status" value="1"/>
</dbReference>